<dbReference type="STRING" id="351605.Gura_1319"/>
<name>A5GA73_GEOUR</name>
<comment type="function">
    <text evidence="2">Antitoxin component of a type II toxin-antitoxin (TA) system.</text>
</comment>
<dbReference type="HOGENOM" id="CLU_166037_3_1_7"/>
<dbReference type="InterPro" id="IPR036165">
    <property type="entry name" value="YefM-like_sf"/>
</dbReference>
<dbReference type="Gene3D" id="3.40.1620.10">
    <property type="entry name" value="YefM-like domain"/>
    <property type="match status" value="1"/>
</dbReference>
<dbReference type="AlphaFoldDB" id="A5GA73"/>
<dbReference type="RefSeq" id="WP_011938238.1">
    <property type="nucleotide sequence ID" value="NC_009483.1"/>
</dbReference>
<dbReference type="EMBL" id="CP000698">
    <property type="protein sequence ID" value="ABQ25520.1"/>
    <property type="molecule type" value="Genomic_DNA"/>
</dbReference>
<comment type="similarity">
    <text evidence="1 2">Belongs to the phD/YefM antitoxin family.</text>
</comment>
<reference evidence="3 4" key="1">
    <citation type="submission" date="2007-05" db="EMBL/GenBank/DDBJ databases">
        <title>Complete sequence of Geobacter uraniireducens Rf4.</title>
        <authorList>
            <consortium name="US DOE Joint Genome Institute"/>
            <person name="Copeland A."/>
            <person name="Lucas S."/>
            <person name="Lapidus A."/>
            <person name="Barry K."/>
            <person name="Detter J.C."/>
            <person name="Glavina del Rio T."/>
            <person name="Hammon N."/>
            <person name="Israni S."/>
            <person name="Dalin E."/>
            <person name="Tice H."/>
            <person name="Pitluck S."/>
            <person name="Chertkov O."/>
            <person name="Brettin T."/>
            <person name="Bruce D."/>
            <person name="Han C."/>
            <person name="Schmutz J."/>
            <person name="Larimer F."/>
            <person name="Land M."/>
            <person name="Hauser L."/>
            <person name="Kyrpides N."/>
            <person name="Mikhailova N."/>
            <person name="Shelobolina E."/>
            <person name="Aklujkar M."/>
            <person name="Lovley D."/>
            <person name="Richardson P."/>
        </authorList>
    </citation>
    <scope>NUCLEOTIDE SEQUENCE [LARGE SCALE GENOMIC DNA]</scope>
    <source>
        <strain evidence="3 4">Rf4</strain>
    </source>
</reference>
<evidence type="ECO:0000256" key="1">
    <source>
        <dbReference type="ARBA" id="ARBA00009981"/>
    </source>
</evidence>
<gene>
    <name evidence="3" type="ordered locus">Gura_1319</name>
</gene>
<evidence type="ECO:0000313" key="4">
    <source>
        <dbReference type="Proteomes" id="UP000006695"/>
    </source>
</evidence>
<organism evidence="3 4">
    <name type="scientific">Geotalea uraniireducens (strain Rf4)</name>
    <name type="common">Geobacter uraniireducens</name>
    <dbReference type="NCBI Taxonomy" id="351605"/>
    <lineage>
        <taxon>Bacteria</taxon>
        <taxon>Pseudomonadati</taxon>
        <taxon>Thermodesulfobacteriota</taxon>
        <taxon>Desulfuromonadia</taxon>
        <taxon>Geobacterales</taxon>
        <taxon>Geobacteraceae</taxon>
        <taxon>Geotalea</taxon>
    </lineage>
</organism>
<protein>
    <recommendedName>
        <fullName evidence="2">Antitoxin</fullName>
    </recommendedName>
</protein>
<dbReference type="OrthoDB" id="9809157at2"/>
<sequence length="94" mass="10357">MKTISIKNDIIPIAEFKTGISKWFKSLQKSGHPLIITQNGKPAGVLLSPDDYDDLVYKKSFLDSVGRGISDAESGRTYNTDEIKAALAARRSKE</sequence>
<dbReference type="KEGG" id="gur:Gura_1319"/>
<dbReference type="Pfam" id="PF02604">
    <property type="entry name" value="PhdYeFM_antitox"/>
    <property type="match status" value="1"/>
</dbReference>
<dbReference type="SUPFAM" id="SSF143120">
    <property type="entry name" value="YefM-like"/>
    <property type="match status" value="1"/>
</dbReference>
<accession>A5GA73</accession>
<dbReference type="InterPro" id="IPR006442">
    <property type="entry name" value="Antitoxin_Phd/YefM"/>
</dbReference>
<evidence type="ECO:0000313" key="3">
    <source>
        <dbReference type="EMBL" id="ABQ25520.1"/>
    </source>
</evidence>
<keyword evidence="4" id="KW-1185">Reference proteome</keyword>
<proteinExistence type="inferred from homology"/>
<dbReference type="NCBIfam" id="TIGR01552">
    <property type="entry name" value="phd_fam"/>
    <property type="match status" value="1"/>
</dbReference>
<evidence type="ECO:0000256" key="2">
    <source>
        <dbReference type="RuleBase" id="RU362080"/>
    </source>
</evidence>
<dbReference type="Proteomes" id="UP000006695">
    <property type="component" value="Chromosome"/>
</dbReference>